<feature type="coiled-coil region" evidence="10">
    <location>
        <begin position="212"/>
        <end position="246"/>
    </location>
</feature>
<dbReference type="Proteomes" id="UP000233551">
    <property type="component" value="Unassembled WGS sequence"/>
</dbReference>
<accession>A0A218Y3B1</accession>
<evidence type="ECO:0000256" key="1">
    <source>
        <dbReference type="ARBA" id="ARBA00004162"/>
    </source>
</evidence>
<protein>
    <recommendedName>
        <fullName evidence="16">Proton pump-interactor 1-like</fullName>
    </recommendedName>
</protein>
<organism evidence="12 14">
    <name type="scientific">Punica granatum</name>
    <name type="common">Pomegranate</name>
    <dbReference type="NCBI Taxonomy" id="22663"/>
    <lineage>
        <taxon>Eukaryota</taxon>
        <taxon>Viridiplantae</taxon>
        <taxon>Streptophyta</taxon>
        <taxon>Embryophyta</taxon>
        <taxon>Tracheophyta</taxon>
        <taxon>Spermatophyta</taxon>
        <taxon>Magnoliopsida</taxon>
        <taxon>eudicotyledons</taxon>
        <taxon>Gunneridae</taxon>
        <taxon>Pentapetalae</taxon>
        <taxon>rosids</taxon>
        <taxon>malvids</taxon>
        <taxon>Myrtales</taxon>
        <taxon>Lythraceae</taxon>
        <taxon>Punica</taxon>
    </lineage>
</organism>
<keyword evidence="6" id="KW-1133">Transmembrane helix</keyword>
<comment type="similarity">
    <text evidence="9">Belongs to the plant Proton pump-interactor protein family.</text>
</comment>
<reference evidence="13 15" key="3">
    <citation type="submission" date="2017-11" db="EMBL/GenBank/DDBJ databases">
        <title>De-novo sequencing of pomegranate (Punica granatum L.) genome.</title>
        <authorList>
            <person name="Akparov Z."/>
            <person name="Amiraslanov A."/>
            <person name="Hajiyeva S."/>
            <person name="Abbasov M."/>
            <person name="Kaur K."/>
            <person name="Hamwieh A."/>
            <person name="Solovyev V."/>
            <person name="Salamov A."/>
            <person name="Braich B."/>
            <person name="Kosarev P."/>
            <person name="Mahmoud A."/>
            <person name="Hajiyev E."/>
            <person name="Babayeva S."/>
            <person name="Izzatullayeva V."/>
            <person name="Mammadov A."/>
            <person name="Mammadov A."/>
            <person name="Sharifova S."/>
            <person name="Ojaghi J."/>
            <person name="Eynullazada K."/>
            <person name="Bayramov B."/>
            <person name="Abdulazimova A."/>
            <person name="Shahmuradov I."/>
        </authorList>
    </citation>
    <scope>NUCLEOTIDE SEQUENCE [LARGE SCALE GENOMIC DNA]</scope>
    <source>
        <strain evidence="13">AG2017</strain>
        <strain evidence="15">cv. AG2017</strain>
        <tissue evidence="13">Leaf</tissue>
    </source>
</reference>
<keyword evidence="5" id="KW-0256">Endoplasmic reticulum</keyword>
<dbReference type="EMBL" id="MTKT01000420">
    <property type="protein sequence ID" value="OWM91042.1"/>
    <property type="molecule type" value="Genomic_DNA"/>
</dbReference>
<evidence type="ECO:0008006" key="16">
    <source>
        <dbReference type="Google" id="ProtNLM"/>
    </source>
</evidence>
<evidence type="ECO:0000313" key="15">
    <source>
        <dbReference type="Proteomes" id="UP000233551"/>
    </source>
</evidence>
<keyword evidence="8" id="KW-0472">Membrane</keyword>
<dbReference type="Proteomes" id="UP000197138">
    <property type="component" value="Unassembled WGS sequence"/>
</dbReference>
<feature type="region of interest" description="Disordered" evidence="11">
    <location>
        <begin position="1"/>
        <end position="28"/>
    </location>
</feature>
<evidence type="ECO:0000256" key="3">
    <source>
        <dbReference type="ARBA" id="ARBA00022475"/>
    </source>
</evidence>
<comment type="subcellular location">
    <subcellularLocation>
        <location evidence="1">Cell membrane</location>
        <topology evidence="1">Single-pass membrane protein</topology>
    </subcellularLocation>
    <subcellularLocation>
        <location evidence="2">Endoplasmic reticulum membrane</location>
        <topology evidence="2">Single-pass membrane protein</topology>
    </subcellularLocation>
</comment>
<dbReference type="STRING" id="22663.A0A218Y3B1"/>
<proteinExistence type="inferred from homology"/>
<evidence type="ECO:0000313" key="14">
    <source>
        <dbReference type="Proteomes" id="UP000197138"/>
    </source>
</evidence>
<keyword evidence="15" id="KW-1185">Reference proteome</keyword>
<keyword evidence="4" id="KW-0812">Transmembrane</keyword>
<sequence>MDPEAHSTHLPSIYVADADSKSPGNTADEDHVLKQVHQFYFVKQHANENLNLIKVENLIQKLGQGRILTNQKRNEKLSRGRAVKQSSTVKEIDPHSLHYGLLHASKNVAEERQILSKIKNVKERSKHSCISMEDYDDKIHNLQWEIYRKFDMKADEEKQIHQDIESVEREKEEAIATATVVGKMWNSLGSKKNIKQRIEFLRDYVEISRAGHQKFKAEVIFLRKELEVVEDDLTSMEKQLNYIERLKYEARQCISQSRTEQDEMNASYHQYIELMRNAEELAEKKDLVALQKLSHEEVEKFMLQWSNDQAFRDDYRTRSIDSLNKRCLNLDGRRRNQDEKLIFMKDPTVKISKGLKKALQKPQKEISGEPV</sequence>
<dbReference type="InterPro" id="IPR055282">
    <property type="entry name" value="PPI1-4"/>
</dbReference>
<evidence type="ECO:0000256" key="8">
    <source>
        <dbReference type="ARBA" id="ARBA00023136"/>
    </source>
</evidence>
<dbReference type="GO" id="GO:0005789">
    <property type="term" value="C:endoplasmic reticulum membrane"/>
    <property type="evidence" value="ECO:0007669"/>
    <property type="project" value="UniProtKB-SubCell"/>
</dbReference>
<comment type="caution">
    <text evidence="12">The sequence shown here is derived from an EMBL/GenBank/DDBJ whole genome shotgun (WGS) entry which is preliminary data.</text>
</comment>
<dbReference type="PANTHER" id="PTHR32219:SF16">
    <property type="entry name" value="CORE-2_I-BRANCHING BETA-1,6-N-ACETYLGLUCOSAMINYLTRANSFERASE FAMILY PROTEIN"/>
    <property type="match status" value="1"/>
</dbReference>
<evidence type="ECO:0000313" key="12">
    <source>
        <dbReference type="EMBL" id="OWM91042.1"/>
    </source>
</evidence>
<dbReference type="PANTHER" id="PTHR32219">
    <property type="entry name" value="RNA-BINDING PROTEIN YLMH-RELATED"/>
    <property type="match status" value="1"/>
</dbReference>
<reference evidence="12" key="2">
    <citation type="submission" date="2017-06" db="EMBL/GenBank/DDBJ databases">
        <title>The pomegranate genome and the genomics of punicalagin biosynthesis.</title>
        <authorList>
            <person name="Xu C."/>
        </authorList>
    </citation>
    <scope>NUCLEOTIDE SEQUENCE [LARGE SCALE GENOMIC DNA]</scope>
    <source>
        <tissue evidence="12">Fresh leaf</tissue>
    </source>
</reference>
<keyword evidence="3" id="KW-1003">Cell membrane</keyword>
<name>A0A218Y3B1_PUNGR</name>
<evidence type="ECO:0000256" key="4">
    <source>
        <dbReference type="ARBA" id="ARBA00022692"/>
    </source>
</evidence>
<evidence type="ECO:0000256" key="11">
    <source>
        <dbReference type="SAM" id="MobiDB-lite"/>
    </source>
</evidence>
<dbReference type="GO" id="GO:0005886">
    <property type="term" value="C:plasma membrane"/>
    <property type="evidence" value="ECO:0007669"/>
    <property type="project" value="UniProtKB-SubCell"/>
</dbReference>
<evidence type="ECO:0000313" key="13">
    <source>
        <dbReference type="EMBL" id="PKI38722.1"/>
    </source>
</evidence>
<evidence type="ECO:0000256" key="2">
    <source>
        <dbReference type="ARBA" id="ARBA00004389"/>
    </source>
</evidence>
<evidence type="ECO:0000256" key="9">
    <source>
        <dbReference type="ARBA" id="ARBA00038080"/>
    </source>
</evidence>
<dbReference type="EMBL" id="PGOL01004028">
    <property type="protein sequence ID" value="PKI38722.1"/>
    <property type="molecule type" value="Genomic_DNA"/>
</dbReference>
<keyword evidence="7 10" id="KW-0175">Coiled coil</keyword>
<dbReference type="AlphaFoldDB" id="A0A218Y3B1"/>
<evidence type="ECO:0000256" key="10">
    <source>
        <dbReference type="SAM" id="Coils"/>
    </source>
</evidence>
<evidence type="ECO:0000256" key="7">
    <source>
        <dbReference type="ARBA" id="ARBA00023054"/>
    </source>
</evidence>
<gene>
    <name evidence="12" type="ORF">CDL15_Pgr023375</name>
    <name evidence="13" type="ORF">CRG98_040886</name>
</gene>
<evidence type="ECO:0000256" key="5">
    <source>
        <dbReference type="ARBA" id="ARBA00022824"/>
    </source>
</evidence>
<reference evidence="14" key="1">
    <citation type="journal article" date="2017" name="Plant J.">
        <title>The pomegranate (Punica granatum L.) genome and the genomics of punicalagin biosynthesis.</title>
        <authorList>
            <person name="Qin G."/>
            <person name="Xu C."/>
            <person name="Ming R."/>
            <person name="Tang H."/>
            <person name="Guyot R."/>
            <person name="Kramer E.M."/>
            <person name="Hu Y."/>
            <person name="Yi X."/>
            <person name="Qi Y."/>
            <person name="Xu X."/>
            <person name="Gao Z."/>
            <person name="Pan H."/>
            <person name="Jian J."/>
            <person name="Tian Y."/>
            <person name="Yue Z."/>
            <person name="Xu Y."/>
        </authorList>
    </citation>
    <scope>NUCLEOTIDE SEQUENCE [LARGE SCALE GENOMIC DNA]</scope>
    <source>
        <strain evidence="14">cv. Dabenzi</strain>
    </source>
</reference>
<evidence type="ECO:0000256" key="6">
    <source>
        <dbReference type="ARBA" id="ARBA00022989"/>
    </source>
</evidence>